<feature type="domain" description="TonB C-terminal" evidence="1">
    <location>
        <begin position="222"/>
        <end position="300"/>
    </location>
</feature>
<protein>
    <recommendedName>
        <fullName evidence="1">TonB C-terminal domain-containing protein</fullName>
    </recommendedName>
</protein>
<dbReference type="EMBL" id="CP049871">
    <property type="protein sequence ID" value="QIL01681.1"/>
    <property type="molecule type" value="Genomic_DNA"/>
</dbReference>
<dbReference type="AlphaFoldDB" id="A0A6G7ZL28"/>
<dbReference type="Pfam" id="PF03544">
    <property type="entry name" value="TonB_C"/>
    <property type="match status" value="1"/>
</dbReference>
<keyword evidence="3" id="KW-1185">Reference proteome</keyword>
<organism evidence="2 3">
    <name type="scientific">Sphingomonas sinipercae</name>
    <dbReference type="NCBI Taxonomy" id="2714944"/>
    <lineage>
        <taxon>Bacteria</taxon>
        <taxon>Pseudomonadati</taxon>
        <taxon>Pseudomonadota</taxon>
        <taxon>Alphaproteobacteria</taxon>
        <taxon>Sphingomonadales</taxon>
        <taxon>Sphingomonadaceae</taxon>
        <taxon>Sphingomonas</taxon>
    </lineage>
</organism>
<reference evidence="2 3" key="1">
    <citation type="submission" date="2020-03" db="EMBL/GenBank/DDBJ databases">
        <title>Sphingomonas sp. nov., isolated from fish.</title>
        <authorList>
            <person name="Hyun D.-W."/>
            <person name="Bae J.-W."/>
        </authorList>
    </citation>
    <scope>NUCLEOTIDE SEQUENCE [LARGE SCALE GENOMIC DNA]</scope>
    <source>
        <strain evidence="2 3">HDW15C</strain>
    </source>
</reference>
<dbReference type="SUPFAM" id="SSF74653">
    <property type="entry name" value="TolA/TonB C-terminal domain"/>
    <property type="match status" value="1"/>
</dbReference>
<gene>
    <name evidence="2" type="ORF">G7078_02010</name>
</gene>
<sequence>MRNLLTAFVIGGLLTSTATAKPREVRSLPPSSAWTLDYAAENCRMSRQFGTGNSEVLLVFDQFEPGDSLKVTLAGWTVKPANTVRPILGKLQFGPGNAESEIEGVRALAGSKPVFLIKASQRIAPFSKAEEDAINLAASAGTYYKPPPVGAARERAASWLAVKDIMKFDLVLETGPMDAPMKALRDCVWDLVGSWGLDVAEQKGLTREARPSPSAQSWFQSKDYPLDMIRSEQEGIVNIRLIVNRQGIPESCHVQVSTRPKEFDDVVCGIMMRKARFDPALDAKGQPVRSYYQSTVVFELR</sequence>
<accession>A0A6G7ZL28</accession>
<evidence type="ECO:0000259" key="1">
    <source>
        <dbReference type="Pfam" id="PF03544"/>
    </source>
</evidence>
<dbReference type="RefSeq" id="WP_166092464.1">
    <property type="nucleotide sequence ID" value="NZ_CP049871.1"/>
</dbReference>
<evidence type="ECO:0000313" key="2">
    <source>
        <dbReference type="EMBL" id="QIL01681.1"/>
    </source>
</evidence>
<evidence type="ECO:0000313" key="3">
    <source>
        <dbReference type="Proteomes" id="UP000502502"/>
    </source>
</evidence>
<dbReference type="InterPro" id="IPR037682">
    <property type="entry name" value="TonB_C"/>
</dbReference>
<name>A0A6G7ZL28_9SPHN</name>
<dbReference type="KEGG" id="ssin:G7078_02010"/>
<dbReference type="GO" id="GO:0055085">
    <property type="term" value="P:transmembrane transport"/>
    <property type="evidence" value="ECO:0007669"/>
    <property type="project" value="InterPro"/>
</dbReference>
<dbReference type="Gene3D" id="3.30.1150.10">
    <property type="match status" value="1"/>
</dbReference>
<dbReference type="Proteomes" id="UP000502502">
    <property type="component" value="Chromosome"/>
</dbReference>
<proteinExistence type="predicted"/>